<comment type="caution">
    <text evidence="10">The sequence shown here is derived from an EMBL/GenBank/DDBJ whole genome shotgun (WGS) entry which is preliminary data.</text>
</comment>
<dbReference type="PANTHER" id="PTHR48111:SF1">
    <property type="entry name" value="TWO-COMPONENT RESPONSE REGULATOR ORR33"/>
    <property type="match status" value="1"/>
</dbReference>
<dbReference type="InterPro" id="IPR011006">
    <property type="entry name" value="CheY-like_superfamily"/>
</dbReference>
<dbReference type="EMBL" id="DXHL01000007">
    <property type="protein sequence ID" value="HIW10188.1"/>
    <property type="molecule type" value="Genomic_DNA"/>
</dbReference>
<dbReference type="InterPro" id="IPR036388">
    <property type="entry name" value="WH-like_DNA-bd_sf"/>
</dbReference>
<reference evidence="10" key="1">
    <citation type="journal article" date="2021" name="PeerJ">
        <title>Extensive microbial diversity within the chicken gut microbiome revealed by metagenomics and culture.</title>
        <authorList>
            <person name="Gilroy R."/>
            <person name="Ravi A."/>
            <person name="Getino M."/>
            <person name="Pursley I."/>
            <person name="Horton D.L."/>
            <person name="Alikhan N.F."/>
            <person name="Baker D."/>
            <person name="Gharbi K."/>
            <person name="Hall N."/>
            <person name="Watson M."/>
            <person name="Adriaenssens E.M."/>
            <person name="Foster-Nyarko E."/>
            <person name="Jarju S."/>
            <person name="Secka A."/>
            <person name="Antonio M."/>
            <person name="Oren A."/>
            <person name="Chaudhuri R.R."/>
            <person name="La Ragione R."/>
            <person name="Hildebrand F."/>
            <person name="Pallen M.J."/>
        </authorList>
    </citation>
    <scope>NUCLEOTIDE SEQUENCE</scope>
    <source>
        <strain evidence="10">ChiBcec15-1070</strain>
    </source>
</reference>
<dbReference type="PANTHER" id="PTHR48111">
    <property type="entry name" value="REGULATOR OF RPOS"/>
    <property type="match status" value="1"/>
</dbReference>
<dbReference type="Gene3D" id="1.10.10.10">
    <property type="entry name" value="Winged helix-like DNA-binding domain superfamily/Winged helix DNA-binding domain"/>
    <property type="match status" value="1"/>
</dbReference>
<keyword evidence="5" id="KW-0804">Transcription</keyword>
<dbReference type="SUPFAM" id="SSF46894">
    <property type="entry name" value="C-terminal effector domain of the bipartite response regulators"/>
    <property type="match status" value="1"/>
</dbReference>
<feature type="DNA-binding region" description="OmpR/PhoB-type" evidence="7">
    <location>
        <begin position="130"/>
        <end position="231"/>
    </location>
</feature>
<evidence type="ECO:0000256" key="2">
    <source>
        <dbReference type="ARBA" id="ARBA00023012"/>
    </source>
</evidence>
<sequence length="235" mass="26513">MNYRILIVDDEADIVEFIRYNLKKEGYDVYTASDGLEALKRAAEVSPHLVLLDVMMPNMDGMETCRQLRKMPQTEDAVIAFLTARAEDYSQVAGFDAGADDYITKPVRPNVLVSRIRALLKRVDSGAAAASATEAPDAEQEKRSLIIDRERYLVVKNGEEIVLPRKMFELLALLYSKPGKVFLRDEIFTAVWGDDVVVGERTIDVHIRKLREKIGADYIVTVKGVGYKYRDAHEA</sequence>
<feature type="domain" description="Response regulatory" evidence="8">
    <location>
        <begin position="4"/>
        <end position="120"/>
    </location>
</feature>
<accession>A0A9D1TX78</accession>
<dbReference type="FunFam" id="3.40.50.2300:FF:000001">
    <property type="entry name" value="DNA-binding response regulator PhoB"/>
    <property type="match status" value="1"/>
</dbReference>
<dbReference type="SMART" id="SM00448">
    <property type="entry name" value="REC"/>
    <property type="match status" value="1"/>
</dbReference>
<evidence type="ECO:0000256" key="6">
    <source>
        <dbReference type="PROSITE-ProRule" id="PRU00169"/>
    </source>
</evidence>
<dbReference type="PROSITE" id="PS50110">
    <property type="entry name" value="RESPONSE_REGULATORY"/>
    <property type="match status" value="1"/>
</dbReference>
<dbReference type="GO" id="GO:0006355">
    <property type="term" value="P:regulation of DNA-templated transcription"/>
    <property type="evidence" value="ECO:0007669"/>
    <property type="project" value="InterPro"/>
</dbReference>
<dbReference type="Gene3D" id="3.40.50.2300">
    <property type="match status" value="1"/>
</dbReference>
<gene>
    <name evidence="10" type="ORF">H9888_01685</name>
</gene>
<protein>
    <submittedName>
        <fullName evidence="10">Response regulator transcription factor</fullName>
    </submittedName>
</protein>
<dbReference type="Pfam" id="PF00486">
    <property type="entry name" value="Trans_reg_C"/>
    <property type="match status" value="1"/>
</dbReference>
<dbReference type="GO" id="GO:0000976">
    <property type="term" value="F:transcription cis-regulatory region binding"/>
    <property type="evidence" value="ECO:0007669"/>
    <property type="project" value="TreeGrafter"/>
</dbReference>
<evidence type="ECO:0000256" key="1">
    <source>
        <dbReference type="ARBA" id="ARBA00022553"/>
    </source>
</evidence>
<proteinExistence type="predicted"/>
<evidence type="ECO:0000259" key="9">
    <source>
        <dbReference type="PROSITE" id="PS51755"/>
    </source>
</evidence>
<keyword evidence="1 6" id="KW-0597">Phosphoprotein</keyword>
<keyword evidence="2" id="KW-0902">Two-component regulatory system</keyword>
<reference evidence="10" key="2">
    <citation type="submission" date="2021-04" db="EMBL/GenBank/DDBJ databases">
        <authorList>
            <person name="Gilroy R."/>
        </authorList>
    </citation>
    <scope>NUCLEOTIDE SEQUENCE</scope>
    <source>
        <strain evidence="10">ChiBcec15-1070</strain>
    </source>
</reference>
<dbReference type="CDD" id="cd00383">
    <property type="entry name" value="trans_reg_C"/>
    <property type="match status" value="1"/>
</dbReference>
<evidence type="ECO:0000259" key="8">
    <source>
        <dbReference type="PROSITE" id="PS50110"/>
    </source>
</evidence>
<evidence type="ECO:0000313" key="10">
    <source>
        <dbReference type="EMBL" id="HIW10188.1"/>
    </source>
</evidence>
<evidence type="ECO:0000256" key="7">
    <source>
        <dbReference type="PROSITE-ProRule" id="PRU01091"/>
    </source>
</evidence>
<dbReference type="InterPro" id="IPR001867">
    <property type="entry name" value="OmpR/PhoB-type_DNA-bd"/>
</dbReference>
<dbReference type="SUPFAM" id="SSF52172">
    <property type="entry name" value="CheY-like"/>
    <property type="match status" value="1"/>
</dbReference>
<dbReference type="AlphaFoldDB" id="A0A9D1TX78"/>
<dbReference type="PROSITE" id="PS51755">
    <property type="entry name" value="OMPR_PHOB"/>
    <property type="match status" value="1"/>
</dbReference>
<dbReference type="SMART" id="SM00862">
    <property type="entry name" value="Trans_reg_C"/>
    <property type="match status" value="1"/>
</dbReference>
<dbReference type="InterPro" id="IPR001789">
    <property type="entry name" value="Sig_transdc_resp-reg_receiver"/>
</dbReference>
<keyword evidence="4 7" id="KW-0238">DNA-binding</keyword>
<dbReference type="GO" id="GO:0000156">
    <property type="term" value="F:phosphorelay response regulator activity"/>
    <property type="evidence" value="ECO:0007669"/>
    <property type="project" value="TreeGrafter"/>
</dbReference>
<keyword evidence="3" id="KW-0805">Transcription regulation</keyword>
<dbReference type="GO" id="GO:0032993">
    <property type="term" value="C:protein-DNA complex"/>
    <property type="evidence" value="ECO:0007669"/>
    <property type="project" value="TreeGrafter"/>
</dbReference>
<feature type="modified residue" description="4-aspartylphosphate" evidence="6">
    <location>
        <position position="53"/>
    </location>
</feature>
<dbReference type="InterPro" id="IPR039420">
    <property type="entry name" value="WalR-like"/>
</dbReference>
<organism evidence="10 11">
    <name type="scientific">Candidatus Rikenella faecigallinarum</name>
    <dbReference type="NCBI Taxonomy" id="2838745"/>
    <lineage>
        <taxon>Bacteria</taxon>
        <taxon>Pseudomonadati</taxon>
        <taxon>Bacteroidota</taxon>
        <taxon>Bacteroidia</taxon>
        <taxon>Bacteroidales</taxon>
        <taxon>Rikenellaceae</taxon>
        <taxon>Rikenella</taxon>
    </lineage>
</organism>
<evidence type="ECO:0000313" key="11">
    <source>
        <dbReference type="Proteomes" id="UP000823926"/>
    </source>
</evidence>
<dbReference type="Pfam" id="PF00072">
    <property type="entry name" value="Response_reg"/>
    <property type="match status" value="1"/>
</dbReference>
<dbReference type="Proteomes" id="UP000823926">
    <property type="component" value="Unassembled WGS sequence"/>
</dbReference>
<evidence type="ECO:0000256" key="4">
    <source>
        <dbReference type="ARBA" id="ARBA00023125"/>
    </source>
</evidence>
<feature type="domain" description="OmpR/PhoB-type" evidence="9">
    <location>
        <begin position="130"/>
        <end position="231"/>
    </location>
</feature>
<evidence type="ECO:0000256" key="5">
    <source>
        <dbReference type="ARBA" id="ARBA00023163"/>
    </source>
</evidence>
<name>A0A9D1TX78_9BACT</name>
<dbReference type="InterPro" id="IPR016032">
    <property type="entry name" value="Sig_transdc_resp-reg_C-effctor"/>
</dbReference>
<evidence type="ECO:0000256" key="3">
    <source>
        <dbReference type="ARBA" id="ARBA00023015"/>
    </source>
</evidence>
<dbReference type="GO" id="GO:0005829">
    <property type="term" value="C:cytosol"/>
    <property type="evidence" value="ECO:0007669"/>
    <property type="project" value="TreeGrafter"/>
</dbReference>